<reference evidence="3" key="1">
    <citation type="submission" date="2021-01" db="EMBL/GenBank/DDBJ databases">
        <authorList>
            <person name="Corre E."/>
            <person name="Pelletier E."/>
            <person name="Niang G."/>
            <person name="Scheremetjew M."/>
            <person name="Finn R."/>
            <person name="Kale V."/>
            <person name="Holt S."/>
            <person name="Cochrane G."/>
            <person name="Meng A."/>
            <person name="Brown T."/>
            <person name="Cohen L."/>
        </authorList>
    </citation>
    <scope>NUCLEOTIDE SEQUENCE</scope>
    <source>
        <strain evidence="3">CCMP2877</strain>
    </source>
</reference>
<feature type="transmembrane region" description="Helical" evidence="1">
    <location>
        <begin position="652"/>
        <end position="673"/>
    </location>
</feature>
<organism evidence="3">
    <name type="scientific">Phaeomonas parva</name>
    <dbReference type="NCBI Taxonomy" id="124430"/>
    <lineage>
        <taxon>Eukaryota</taxon>
        <taxon>Sar</taxon>
        <taxon>Stramenopiles</taxon>
        <taxon>Ochrophyta</taxon>
        <taxon>Pinguiophyceae</taxon>
        <taxon>Pinguiochrysidales</taxon>
        <taxon>Pinguiochrysidaceae</taxon>
        <taxon>Phaeomonas</taxon>
    </lineage>
</organism>
<dbReference type="PANTHER" id="PTHR23028:SF53">
    <property type="entry name" value="ACYL_TRANSF_3 DOMAIN-CONTAINING PROTEIN"/>
    <property type="match status" value="1"/>
</dbReference>
<proteinExistence type="predicted"/>
<keyword evidence="1" id="KW-0472">Membrane</keyword>
<feature type="transmembrane region" description="Helical" evidence="1">
    <location>
        <begin position="778"/>
        <end position="795"/>
    </location>
</feature>
<sequence length="1383" mass="153896">MLATTPTRCAPRRRRLKVTSMAARHGRKPTGWAAIACCLAGLLASASAEAGLAAASCSLPRCRGTGVSPAGTGHFDGTNFIDDGALGAGADQCAYHFYKGDEVIERFAGTLHPRRACPGTNTLARTPWHEHPGTNTLALNTRAPRTSHLAGGWMFIQGASVTQCMHQAILQELMPGAPDFDGHEFFDIGFSVETKEVLWMQKDRCHPPHNKKRCKTLRGPAFERVVENPESVFRLTFARTRIADDFPVMNQFFLDAPWGGWRGIYLQTNVQYIYCWRMKGFCRFRADLKESIMSEEDMLMAHEMHWRKVLEEARASYCKRKDVVCMVATADYFSKRAPYHELMAKMNSNLARVVEETRGDGEEVIQLLDAYAVSHAARNEIMNGHPSHLVNTWQYQRMFHALEAAARDKGIDVHDQKVKQLVAQDPEFSNVCAAQVTFDDQCFKASCTSDEYCKGGNGFDRMVSRRCLWSAEPSSGAEGQQQHLQLTVEDDDKEKEAEPASAPWTLHHTLSFLLCAALVVMEGREVYLKAQKAKEKASLQRGKPDNRLRGLGFARYLASLHVALTHLSRQGHMPRWLLLNFGFTWVPWFFMLSGFVLTYGKLAKEPSKKNDEIRTVTDHETGLRKEDAANGAGKGVVAVKGKRGGEASTGTFIYQRLTGVYPLYIVVLVAVYIEKGYSLRYFPIQALLMQSWFPSITEKLPQLHCWFLSALVPFWLLFQPTYDFLKRKSDAFLARVAAGCFLLGLLPTIPGDWFAGHRGGRSICAADILVVLMKFSPYFYFHVFVFGMVLGVFLHRQRKQSAQQGDGRKGPFVARYGATIGYIGLIILFTTKALLPPGYKLSFRMGAMAPLQGLILVGLGMREDPLCKLFYLPLLDGLGGYSYAQYLLQFQVYRFWNRPSDVCFPIVLLGCSILGTKYVIQPAGRYLKKNQPKRFPGPSAAQVLFLLLGASYLYLHPLRLSAPAVLGIARADYTSVEKAILQPYTRGFGYEDKTLQLEAGTGALGDCQMINPSVLEHNGRMLVAARCLALSHESSCGMFEYQSTNTWASEVYLGYLPLDGADDADAATKLRRLPVVDAESKAAWTPCQRPAMHFPANQSVVYHRVHGLEDPRLLIRGAGSELVLTGVSRPHGEAECYDEQQTFMGKFRLTPDLEVALMNGEVDGSDLPAMALTKFNADADGHGPEKNIGLFNYYGQDYAVYNLLPFQVWRSNEPKEGWSQVFEEERPAPFDAIRMVAERLSVKPVEFHGGSNPVLLPRRVVGGAAQPEREVLFVGVGHTLGYAADGSRRYLNFLYAFAAGPKFEVLGASRPLPLGLSPTGDSDPLYPRTSGEWVDEWADSQCAFASGLTVQGESLYIGYGICDEGAGLFKVNLSQLPLLFSWR</sequence>
<dbReference type="GO" id="GO:0016747">
    <property type="term" value="F:acyltransferase activity, transferring groups other than amino-acyl groups"/>
    <property type="evidence" value="ECO:0007669"/>
    <property type="project" value="InterPro"/>
</dbReference>
<evidence type="ECO:0000259" key="2">
    <source>
        <dbReference type="Pfam" id="PF01757"/>
    </source>
</evidence>
<dbReference type="Pfam" id="PF01757">
    <property type="entry name" value="Acyl_transf_3"/>
    <property type="match status" value="1"/>
</dbReference>
<feature type="transmembrane region" description="Helical" evidence="1">
    <location>
        <begin position="730"/>
        <end position="749"/>
    </location>
</feature>
<dbReference type="EMBL" id="HBGJ01024228">
    <property type="protein sequence ID" value="CAD9257110.1"/>
    <property type="molecule type" value="Transcribed_RNA"/>
</dbReference>
<protein>
    <recommendedName>
        <fullName evidence="2">Acyltransferase 3 domain-containing protein</fullName>
    </recommendedName>
</protein>
<dbReference type="InterPro" id="IPR050879">
    <property type="entry name" value="Acyltransferase_3"/>
</dbReference>
<accession>A0A7S1XRB5</accession>
<dbReference type="GO" id="GO:0016020">
    <property type="term" value="C:membrane"/>
    <property type="evidence" value="ECO:0007669"/>
    <property type="project" value="TreeGrafter"/>
</dbReference>
<dbReference type="PANTHER" id="PTHR23028">
    <property type="entry name" value="ACETYLTRANSFERASE"/>
    <property type="match status" value="1"/>
</dbReference>
<feature type="domain" description="Acyltransferase 3" evidence="2">
    <location>
        <begin position="553"/>
        <end position="898"/>
    </location>
</feature>
<gene>
    <name evidence="3" type="ORF">PPAR1163_LOCUS15481</name>
</gene>
<feature type="transmembrane region" description="Helical" evidence="1">
    <location>
        <begin position="576"/>
        <end position="599"/>
    </location>
</feature>
<keyword evidence="1" id="KW-0812">Transmembrane</keyword>
<feature type="transmembrane region" description="Helical" evidence="1">
    <location>
        <begin position="700"/>
        <end position="718"/>
    </location>
</feature>
<feature type="transmembrane region" description="Helical" evidence="1">
    <location>
        <begin position="816"/>
        <end position="835"/>
    </location>
</feature>
<name>A0A7S1XRB5_9STRA</name>
<dbReference type="GO" id="GO:0000271">
    <property type="term" value="P:polysaccharide biosynthetic process"/>
    <property type="evidence" value="ECO:0007669"/>
    <property type="project" value="TreeGrafter"/>
</dbReference>
<evidence type="ECO:0000313" key="3">
    <source>
        <dbReference type="EMBL" id="CAD9257110.1"/>
    </source>
</evidence>
<keyword evidence="1" id="KW-1133">Transmembrane helix</keyword>
<evidence type="ECO:0000256" key="1">
    <source>
        <dbReference type="SAM" id="Phobius"/>
    </source>
</evidence>
<dbReference type="InterPro" id="IPR002656">
    <property type="entry name" value="Acyl_transf_3_dom"/>
</dbReference>